<comment type="caution">
    <text evidence="1">The sequence shown here is derived from an EMBL/GenBank/DDBJ whole genome shotgun (WGS) entry which is preliminary data.</text>
</comment>
<dbReference type="Proteomes" id="UP000321827">
    <property type="component" value="Unassembled WGS sequence"/>
</dbReference>
<dbReference type="Gene3D" id="3.10.20.30">
    <property type="match status" value="1"/>
</dbReference>
<dbReference type="Pfam" id="PF02597">
    <property type="entry name" value="ThiS"/>
    <property type="match status" value="1"/>
</dbReference>
<proteinExistence type="predicted"/>
<evidence type="ECO:0000313" key="2">
    <source>
        <dbReference type="Proteomes" id="UP000321827"/>
    </source>
</evidence>
<dbReference type="InterPro" id="IPR012675">
    <property type="entry name" value="Beta-grasp_dom_sf"/>
</dbReference>
<organism evidence="1 2">
    <name type="scientific">Oceanithermus desulfurans NBRC 100063</name>
    <dbReference type="NCBI Taxonomy" id="1227550"/>
    <lineage>
        <taxon>Bacteria</taxon>
        <taxon>Thermotogati</taxon>
        <taxon>Deinococcota</taxon>
        <taxon>Deinococci</taxon>
        <taxon>Thermales</taxon>
        <taxon>Thermaceae</taxon>
        <taxon>Oceanithermus</taxon>
    </lineage>
</organism>
<dbReference type="InterPro" id="IPR016155">
    <property type="entry name" value="Mopterin_synth/thiamin_S_b"/>
</dbReference>
<protein>
    <recommendedName>
        <fullName evidence="3">Thiamine biosynthesis protein ThiS</fullName>
    </recommendedName>
</protein>
<accession>A0A511RIK1</accession>
<name>A0A511RIK1_9DEIN</name>
<reference evidence="1 2" key="1">
    <citation type="submission" date="2019-07" db="EMBL/GenBank/DDBJ databases">
        <title>Whole genome shotgun sequence of Oceanithermus desulfurans NBRC 100063.</title>
        <authorList>
            <person name="Hosoyama A."/>
            <person name="Uohara A."/>
            <person name="Ohji S."/>
            <person name="Ichikawa N."/>
        </authorList>
    </citation>
    <scope>NUCLEOTIDE SEQUENCE [LARGE SCALE GENOMIC DNA]</scope>
    <source>
        <strain evidence="1 2">NBRC 100063</strain>
    </source>
</reference>
<dbReference type="OrthoDB" id="9814018at2"/>
<evidence type="ECO:0008006" key="3">
    <source>
        <dbReference type="Google" id="ProtNLM"/>
    </source>
</evidence>
<dbReference type="EMBL" id="BJXN01000005">
    <property type="protein sequence ID" value="GEM89469.1"/>
    <property type="molecule type" value="Genomic_DNA"/>
</dbReference>
<dbReference type="AlphaFoldDB" id="A0A511RIK1"/>
<dbReference type="SUPFAM" id="SSF54285">
    <property type="entry name" value="MoaD/ThiS"/>
    <property type="match status" value="1"/>
</dbReference>
<gene>
    <name evidence="1" type="ORF">ODE01S_09030</name>
</gene>
<evidence type="ECO:0000313" key="1">
    <source>
        <dbReference type="EMBL" id="GEM89469.1"/>
    </source>
</evidence>
<dbReference type="InterPro" id="IPR003749">
    <property type="entry name" value="ThiS/MoaD-like"/>
</dbReference>
<dbReference type="RefSeq" id="WP_147146317.1">
    <property type="nucleotide sequence ID" value="NZ_BJXN01000005.1"/>
</dbReference>
<sequence>MKVILRTPHKEERELEGPLTVRELLERLDMDPEGVIVARGRELLTLDTRVEDDATVEVIRAISGGGA</sequence>